<dbReference type="Pfam" id="PF13560">
    <property type="entry name" value="HTH_31"/>
    <property type="match status" value="1"/>
</dbReference>
<dbReference type="AlphaFoldDB" id="A0A4D4IX17"/>
<dbReference type="SUPFAM" id="SSF47413">
    <property type="entry name" value="lambda repressor-like DNA-binding domains"/>
    <property type="match status" value="1"/>
</dbReference>
<dbReference type="Gene3D" id="1.10.260.40">
    <property type="entry name" value="lambda repressor-like DNA-binding domains"/>
    <property type="match status" value="1"/>
</dbReference>
<dbReference type="Proteomes" id="UP000298860">
    <property type="component" value="Unassembled WGS sequence"/>
</dbReference>
<dbReference type="SUPFAM" id="SSF48452">
    <property type="entry name" value="TPR-like"/>
    <property type="match status" value="1"/>
</dbReference>
<comment type="caution">
    <text evidence="2">The sequence shown here is derived from an EMBL/GenBank/DDBJ whole genome shotgun (WGS) entry which is preliminary data.</text>
</comment>
<dbReference type="EMBL" id="BJFL01000002">
    <property type="protein sequence ID" value="GDY28895.1"/>
    <property type="molecule type" value="Genomic_DNA"/>
</dbReference>
<dbReference type="GO" id="GO:0003677">
    <property type="term" value="F:DNA binding"/>
    <property type="evidence" value="ECO:0007669"/>
    <property type="project" value="InterPro"/>
</dbReference>
<dbReference type="InterPro" id="IPR010982">
    <property type="entry name" value="Lambda_DNA-bd_dom_sf"/>
</dbReference>
<dbReference type="PROSITE" id="PS50943">
    <property type="entry name" value="HTH_CROC1"/>
    <property type="match status" value="1"/>
</dbReference>
<proteinExistence type="predicted"/>
<evidence type="ECO:0000313" key="3">
    <source>
        <dbReference type="Proteomes" id="UP000298860"/>
    </source>
</evidence>
<feature type="domain" description="HTH cro/C1-type" evidence="1">
    <location>
        <begin position="107"/>
        <end position="153"/>
    </location>
</feature>
<dbReference type="CDD" id="cd00093">
    <property type="entry name" value="HTH_XRE"/>
    <property type="match status" value="1"/>
</dbReference>
<reference evidence="3" key="1">
    <citation type="submission" date="2019-04" db="EMBL/GenBank/DDBJ databases">
        <title>Draft genome sequence of Pseudonocardiaceae bacterium SL3-2-4.</title>
        <authorList>
            <person name="Ningsih F."/>
            <person name="Yokota A."/>
            <person name="Sakai Y."/>
            <person name="Nanatani K."/>
            <person name="Yabe S."/>
            <person name="Oetari A."/>
            <person name="Sjamsuridzal W."/>
        </authorList>
    </citation>
    <scope>NUCLEOTIDE SEQUENCE [LARGE SCALE GENOMIC DNA]</scope>
    <source>
        <strain evidence="3">SL3-2-4</strain>
    </source>
</reference>
<keyword evidence="3" id="KW-1185">Reference proteome</keyword>
<dbReference type="InterPro" id="IPR011990">
    <property type="entry name" value="TPR-like_helical_dom_sf"/>
</dbReference>
<dbReference type="InterPro" id="IPR001387">
    <property type="entry name" value="Cro/C1-type_HTH"/>
</dbReference>
<name>A0A4D4IX17_9PSEU</name>
<sequence length="541" mass="59348">MHGMHGLSVTGDYNKVTLSDGGDAMGSIGLTRSKARRACPCGALIAADNPDRLCHRCRRSARSEVFGPPEVPESFWDHPVFASAFADRDMGALLAAYRHHPQHVNRITQDRMATWLGISQAQLSRYENGENPIDRMDRLRHFAAVLGIPPERLWFDRRGPAQPPQTGAGSAQDVLGAPWDAPSIARSAEETTRTDLAISRRAALGGVAAVAVGPALVEPLQHWLSPLQPLARWSGGTAISEDELTALRQVTDGLRDWGSRPGAGLARKAVLGQLNELAERLHRAPPGPTTERAFFAGAELSKVAATMSWDAGLHDTAQRYYVLAVRMAKAGRNDPFAAACLAGMARQMFDLGRPEDGLELVQLAQYGTRRTATPTLRAVLYTREAWAYAQMGRSQEFQRAVGMARECFAARDTVGEPHWLATFDEAELEGVLGARLRDLARHDPRQARYAEQHIQRALTLRHPSKLRNRVFDVIGLARTRVVTGEPEAACELIRGVLPTAVKLGSGRVLRRLQDFARESAGYRQLPAVRETLDAIRTLRSA</sequence>
<protein>
    <recommendedName>
        <fullName evidence="1">HTH cro/C1-type domain-containing protein</fullName>
    </recommendedName>
</protein>
<organism evidence="2 3">
    <name type="scientific">Gandjariella thermophila</name>
    <dbReference type="NCBI Taxonomy" id="1931992"/>
    <lineage>
        <taxon>Bacteria</taxon>
        <taxon>Bacillati</taxon>
        <taxon>Actinomycetota</taxon>
        <taxon>Actinomycetes</taxon>
        <taxon>Pseudonocardiales</taxon>
        <taxon>Pseudonocardiaceae</taxon>
        <taxon>Gandjariella</taxon>
    </lineage>
</organism>
<evidence type="ECO:0000259" key="1">
    <source>
        <dbReference type="PROSITE" id="PS50943"/>
    </source>
</evidence>
<gene>
    <name evidence="2" type="ORF">GTS_05280</name>
</gene>
<accession>A0A4D4IX17</accession>
<evidence type="ECO:0000313" key="2">
    <source>
        <dbReference type="EMBL" id="GDY28895.1"/>
    </source>
</evidence>